<dbReference type="GeneID" id="98061474"/>
<evidence type="ECO:0000256" key="9">
    <source>
        <dbReference type="ARBA" id="ARBA00022695"/>
    </source>
</evidence>
<feature type="active site" evidence="15">
    <location>
        <position position="372"/>
    </location>
</feature>
<evidence type="ECO:0000256" key="14">
    <source>
        <dbReference type="ARBA" id="ARBA00048366"/>
    </source>
</evidence>
<dbReference type="InterPro" id="IPR050156">
    <property type="entry name" value="TC-AMP_synthase_SUA5"/>
</dbReference>
<evidence type="ECO:0000256" key="13">
    <source>
        <dbReference type="ARBA" id="ARBA00029774"/>
    </source>
</evidence>
<keyword evidence="18" id="KW-1185">Reference proteome</keyword>
<sequence>METKLLSNSENDLNIAAEIIRSGGTVVFPTETVYGLGADALNPDAVKKIFTAKGRPADNPLIVHIYDVKQLNEIVSEVPESAKKLMDKFWPGPLTIILKKSNKIRNEVTAGLDTVGVRMPVQSEAKRLLELSGVPIAAPSANLSGKPSPTAFAHCVDDMNGRVDAIIDGGDCNVGIESTVIDLSGEPIIYRPGDVTTEQIEQILNCKVKTVSEVKENEKPKSPGLKYKHYSPKAEVIIIKGSVEEVVNCVNGQKDRCGILIFDEFSSELNKKISPNIEIISLGSMKSPKEAASSLFKALREMDNRGVKRVFAPEIPSTDKWSGVRNRLYRAAGNRIVDAKNYFEKSKNHSDIKSEIKDIHNILFVCTGNTCRSPMAEGIFNSMAENENLNVRASSAGIYVFPGSKVSKNSVDALSVENIDISKHQPKQLDFQLISDADLVLTMSSSHKSAIINEFPDLKDKVYTIAEFVGEKSDVSDPFGGDLNLYKSCMIDIKSLIEKLILRIKANE</sequence>
<feature type="domain" description="YrdC-like" evidence="16">
    <location>
        <begin position="10"/>
        <end position="195"/>
    </location>
</feature>
<keyword evidence="6" id="KW-0963">Cytoplasm</keyword>
<evidence type="ECO:0000259" key="16">
    <source>
        <dbReference type="PROSITE" id="PS51163"/>
    </source>
</evidence>
<dbReference type="InterPro" id="IPR023485">
    <property type="entry name" value="Ptyr_pPase"/>
</dbReference>
<comment type="subcellular location">
    <subcellularLocation>
        <location evidence="1">Cytoplasm</location>
    </subcellularLocation>
</comment>
<dbReference type="GO" id="GO:0006450">
    <property type="term" value="P:regulation of translational fidelity"/>
    <property type="evidence" value="ECO:0007669"/>
    <property type="project" value="TreeGrafter"/>
</dbReference>
<comment type="catalytic activity">
    <reaction evidence="14">
        <text>L-threonine + hydrogencarbonate + ATP = L-threonylcarbamoyladenylate + diphosphate + H2O</text>
        <dbReference type="Rhea" id="RHEA:36407"/>
        <dbReference type="ChEBI" id="CHEBI:15377"/>
        <dbReference type="ChEBI" id="CHEBI:17544"/>
        <dbReference type="ChEBI" id="CHEBI:30616"/>
        <dbReference type="ChEBI" id="CHEBI:33019"/>
        <dbReference type="ChEBI" id="CHEBI:57926"/>
        <dbReference type="ChEBI" id="CHEBI:73682"/>
        <dbReference type="EC" id="2.7.7.87"/>
    </reaction>
</comment>
<comment type="similarity">
    <text evidence="2">Belongs to the SUA5 family.</text>
</comment>
<dbReference type="EC" id="2.7.7.87" evidence="4"/>
<keyword evidence="7" id="KW-0808">Transferase</keyword>
<dbReference type="RefSeq" id="WP_102364584.1">
    <property type="nucleotide sequence ID" value="NZ_CP020991.1"/>
</dbReference>
<dbReference type="InterPro" id="IPR017945">
    <property type="entry name" value="DHBP_synth_RibB-like_a/b_dom"/>
</dbReference>
<dbReference type="InterPro" id="IPR017867">
    <property type="entry name" value="Tyr_phospatase_low_mol_wt"/>
</dbReference>
<keyword evidence="12" id="KW-0067">ATP-binding</keyword>
<evidence type="ECO:0000313" key="18">
    <source>
        <dbReference type="Proteomes" id="UP000235589"/>
    </source>
</evidence>
<keyword evidence="10" id="KW-0547">Nucleotide-binding</keyword>
<dbReference type="PROSITE" id="PS51163">
    <property type="entry name" value="YRDC"/>
    <property type="match status" value="1"/>
</dbReference>
<evidence type="ECO:0000256" key="2">
    <source>
        <dbReference type="ARBA" id="ARBA00007663"/>
    </source>
</evidence>
<dbReference type="Gene3D" id="3.40.50.11030">
    <property type="entry name" value="Threonylcarbamoyl-AMP synthase, C-terminal domain"/>
    <property type="match status" value="1"/>
</dbReference>
<dbReference type="OrthoDB" id="9814580at2"/>
<dbReference type="KEGG" id="mpec:B9O19_00041"/>
<dbReference type="PRINTS" id="PR00719">
    <property type="entry name" value="LMWPTPASE"/>
</dbReference>
<dbReference type="PANTHER" id="PTHR17490">
    <property type="entry name" value="SUA5"/>
    <property type="match status" value="1"/>
</dbReference>
<evidence type="ECO:0000256" key="15">
    <source>
        <dbReference type="PIRSR" id="PIRSR617867-1"/>
    </source>
</evidence>
<dbReference type="GO" id="GO:0004725">
    <property type="term" value="F:protein tyrosine phosphatase activity"/>
    <property type="evidence" value="ECO:0007669"/>
    <property type="project" value="InterPro"/>
</dbReference>
<dbReference type="GO" id="GO:0000049">
    <property type="term" value="F:tRNA binding"/>
    <property type="evidence" value="ECO:0007669"/>
    <property type="project" value="TreeGrafter"/>
</dbReference>
<dbReference type="Pfam" id="PF01300">
    <property type="entry name" value="Sua5_yciO_yrdC"/>
    <property type="match status" value="1"/>
</dbReference>
<organism evidence="17 18">
    <name type="scientific">Monoglobus pectinilyticus</name>
    <dbReference type="NCBI Taxonomy" id="1981510"/>
    <lineage>
        <taxon>Bacteria</taxon>
        <taxon>Bacillati</taxon>
        <taxon>Bacillota</taxon>
        <taxon>Clostridia</taxon>
        <taxon>Monoglobales</taxon>
        <taxon>Monoglobaceae</taxon>
        <taxon>Monoglobus</taxon>
    </lineage>
</organism>
<dbReference type="PANTHER" id="PTHR17490:SF16">
    <property type="entry name" value="THREONYLCARBAMOYL-AMP SYNTHASE"/>
    <property type="match status" value="1"/>
</dbReference>
<evidence type="ECO:0000256" key="8">
    <source>
        <dbReference type="ARBA" id="ARBA00022694"/>
    </source>
</evidence>
<evidence type="ECO:0000256" key="10">
    <source>
        <dbReference type="ARBA" id="ARBA00022741"/>
    </source>
</evidence>
<protein>
    <recommendedName>
        <fullName evidence="5">Threonylcarbamoyl-AMP synthase</fullName>
        <ecNumber evidence="4">2.7.7.87</ecNumber>
    </recommendedName>
    <alternativeName>
        <fullName evidence="13">L-threonylcarbamoyladenylate synthase</fullName>
    </alternativeName>
</protein>
<proteinExistence type="inferred from homology"/>
<dbReference type="EMBL" id="CP020991">
    <property type="protein sequence ID" value="AUO18228.1"/>
    <property type="molecule type" value="Genomic_DNA"/>
</dbReference>
<dbReference type="SMART" id="SM00226">
    <property type="entry name" value="LMWPc"/>
    <property type="match status" value="1"/>
</dbReference>
<dbReference type="SUPFAM" id="SSF55821">
    <property type="entry name" value="YrdC/RibB"/>
    <property type="match status" value="1"/>
</dbReference>
<dbReference type="GO" id="GO:0061710">
    <property type="term" value="F:L-threonylcarbamoyladenylate synthase"/>
    <property type="evidence" value="ECO:0007669"/>
    <property type="project" value="UniProtKB-EC"/>
</dbReference>
<dbReference type="FunFam" id="3.90.870.10:FF:000008">
    <property type="entry name" value="Threonylcarbamoyl-AMP synthase"/>
    <property type="match status" value="1"/>
</dbReference>
<dbReference type="GO" id="GO:0003725">
    <property type="term" value="F:double-stranded RNA binding"/>
    <property type="evidence" value="ECO:0007669"/>
    <property type="project" value="InterPro"/>
</dbReference>
<feature type="active site" description="Proton donor" evidence="15">
    <location>
        <position position="477"/>
    </location>
</feature>
<dbReference type="NCBIfam" id="TIGR00057">
    <property type="entry name" value="L-threonylcarbamoyladenylate synthase"/>
    <property type="match status" value="1"/>
</dbReference>
<dbReference type="GO" id="GO:0005524">
    <property type="term" value="F:ATP binding"/>
    <property type="evidence" value="ECO:0007669"/>
    <property type="project" value="UniProtKB-KW"/>
</dbReference>
<name>A0A2K9P0X6_9FIRM</name>
<dbReference type="CDD" id="cd16344">
    <property type="entry name" value="LMWPAP"/>
    <property type="match status" value="1"/>
</dbReference>
<dbReference type="InterPro" id="IPR038385">
    <property type="entry name" value="Sua5/YwlC_C"/>
</dbReference>
<dbReference type="Pfam" id="PF01451">
    <property type="entry name" value="LMWPc"/>
    <property type="match status" value="1"/>
</dbReference>
<keyword evidence="11" id="KW-0378">Hydrolase</keyword>
<reference evidence="17 18" key="1">
    <citation type="submission" date="2017-04" db="EMBL/GenBank/DDBJ databases">
        <title>Monoglobus pectinilyticus 14 draft genome.</title>
        <authorList>
            <person name="Kim C."/>
            <person name="Rosendale D.I."/>
            <person name="Kelly W.J."/>
            <person name="Tannock G.W."/>
            <person name="Patchett M.L."/>
            <person name="Jordens J.Z."/>
        </authorList>
    </citation>
    <scope>NUCLEOTIDE SEQUENCE [LARGE SCALE GENOMIC DNA]</scope>
    <source>
        <strain evidence="17 18">14</strain>
    </source>
</reference>
<evidence type="ECO:0000256" key="11">
    <source>
        <dbReference type="ARBA" id="ARBA00022801"/>
    </source>
</evidence>
<evidence type="ECO:0000256" key="5">
    <source>
        <dbReference type="ARBA" id="ARBA00015492"/>
    </source>
</evidence>
<evidence type="ECO:0000256" key="1">
    <source>
        <dbReference type="ARBA" id="ARBA00004496"/>
    </source>
</evidence>
<accession>A0A2K9P0X6</accession>
<keyword evidence="8" id="KW-0819">tRNA processing</keyword>
<evidence type="ECO:0000256" key="7">
    <source>
        <dbReference type="ARBA" id="ARBA00022679"/>
    </source>
</evidence>
<evidence type="ECO:0000256" key="12">
    <source>
        <dbReference type="ARBA" id="ARBA00022840"/>
    </source>
</evidence>
<dbReference type="Gene3D" id="3.90.870.10">
    <property type="entry name" value="DHBP synthase"/>
    <property type="match status" value="1"/>
</dbReference>
<comment type="similarity">
    <text evidence="3">Belongs to the low molecular weight phosphotyrosine protein phosphatase family.</text>
</comment>
<dbReference type="InterPro" id="IPR006070">
    <property type="entry name" value="Sua5-like_dom"/>
</dbReference>
<keyword evidence="9" id="KW-0548">Nucleotidyltransferase</keyword>
<dbReference type="AlphaFoldDB" id="A0A2K9P0X6"/>
<dbReference type="GO" id="GO:0008033">
    <property type="term" value="P:tRNA processing"/>
    <property type="evidence" value="ECO:0007669"/>
    <property type="project" value="UniProtKB-KW"/>
</dbReference>
<dbReference type="Proteomes" id="UP000235589">
    <property type="component" value="Chromosome"/>
</dbReference>
<dbReference type="SUPFAM" id="SSF52788">
    <property type="entry name" value="Phosphotyrosine protein phosphatases I"/>
    <property type="match status" value="1"/>
</dbReference>
<dbReference type="GO" id="GO:0005737">
    <property type="term" value="C:cytoplasm"/>
    <property type="evidence" value="ECO:0007669"/>
    <property type="project" value="UniProtKB-SubCell"/>
</dbReference>
<feature type="active site" description="Nucleophile" evidence="15">
    <location>
        <position position="366"/>
    </location>
</feature>
<evidence type="ECO:0000313" key="17">
    <source>
        <dbReference type="EMBL" id="AUO18228.1"/>
    </source>
</evidence>
<dbReference type="InterPro" id="IPR036196">
    <property type="entry name" value="Ptyr_pPase_sf"/>
</dbReference>
<dbReference type="Pfam" id="PF03481">
    <property type="entry name" value="Sua5_C"/>
    <property type="match status" value="1"/>
</dbReference>
<dbReference type="InterPro" id="IPR005145">
    <property type="entry name" value="Sua5_C"/>
</dbReference>
<evidence type="ECO:0000256" key="4">
    <source>
        <dbReference type="ARBA" id="ARBA00012584"/>
    </source>
</evidence>
<evidence type="ECO:0000256" key="3">
    <source>
        <dbReference type="ARBA" id="ARBA00011063"/>
    </source>
</evidence>
<evidence type="ECO:0000256" key="6">
    <source>
        <dbReference type="ARBA" id="ARBA00022490"/>
    </source>
</evidence>
<dbReference type="Gene3D" id="3.40.50.2300">
    <property type="match status" value="1"/>
</dbReference>
<gene>
    <name evidence="17" type="ORF">B9O19_00041</name>
</gene>